<accession>A0A1A9HVF7</accession>
<keyword evidence="3" id="KW-1185">Reference proteome</keyword>
<name>A0A1A9HVF7_9CHLA</name>
<protein>
    <submittedName>
        <fullName evidence="2">Uncharacterized protein</fullName>
    </submittedName>
</protein>
<dbReference type="RefSeq" id="WP_066482444.1">
    <property type="nucleotide sequence ID" value="NZ_CP014639.1"/>
</dbReference>
<sequence>MNAPQPSAVPATNMMLKEDTSIASSSTSLGSSGVLKTLTGDVFLSPITTETTLISLSESLADLILTQIVFATQQNGGPSSDLSHQFIFLSPEIVTLEIQISDLLKTLETIEISEETSKNLQLQHSDKPATAEENILYQNSGSLISKSQEALLPQSQKQASTASPTFGKKGEALPSETSVVSNLSYRQNHNPRFSSVIDSLSKATSSKEQQITASHIAGHTLEKKEEFLTTTKFQELHKENRENKDQQKEGQHQQEEEQKQDTQNKKRKDTSNLEGEGVAKVPIKTLCLANLRYHCEIRQSREMPSNESSFKRKAPSPMTLFGEVPNEKLSIPIETPKIENVFLRFMKLMARILGQAEAEAHELYLRVKERTDNVDALTVLISKINNEKGDINWSNDPETKALVDRAKILGVPINNDNYTWSEEEKKAFKENIQMRKENMEKITQLERTDMQRHLQEVSQCHQARSNVLKLLKELMDTFTYNLRP</sequence>
<reference evidence="3" key="1">
    <citation type="submission" date="2016-03" db="EMBL/GenBank/DDBJ databases">
        <title>Culture-independent genomics supports pathogen discovery for uncultivable bacteria within the genus Chlamydia.</title>
        <authorList>
            <person name="Taylor-Brown A."/>
            <person name="Bachmann N.L."/>
            <person name="Borel N."/>
            <person name="Polkinghorne A."/>
        </authorList>
    </citation>
    <scope>NUCLEOTIDE SEQUENCE [LARGE SCALE GENOMIC DNA]</scope>
    <source>
        <strain evidence="3">2742-308</strain>
    </source>
</reference>
<dbReference type="AlphaFoldDB" id="A0A1A9HVF7"/>
<evidence type="ECO:0000313" key="2">
    <source>
        <dbReference type="EMBL" id="ANH78815.1"/>
    </source>
</evidence>
<dbReference type="EMBL" id="CP014639">
    <property type="protein sequence ID" value="ANH78815.1"/>
    <property type="molecule type" value="Genomic_DNA"/>
</dbReference>
<gene>
    <name evidence="2" type="ORF">Cs308_0645</name>
</gene>
<dbReference type="OrthoDB" id="19196at2"/>
<feature type="region of interest" description="Disordered" evidence="1">
    <location>
        <begin position="150"/>
        <end position="173"/>
    </location>
</feature>
<dbReference type="Proteomes" id="UP000078162">
    <property type="component" value="Chromosome"/>
</dbReference>
<dbReference type="PATRIC" id="fig|1806891.3.peg.634"/>
<proteinExistence type="predicted"/>
<feature type="region of interest" description="Disordered" evidence="1">
    <location>
        <begin position="237"/>
        <end position="275"/>
    </location>
</feature>
<organism evidence="2 3">
    <name type="scientific">Candidatus Chlamydia sanziniae</name>
    <dbReference type="NCBI Taxonomy" id="1806891"/>
    <lineage>
        <taxon>Bacteria</taxon>
        <taxon>Pseudomonadati</taxon>
        <taxon>Chlamydiota</taxon>
        <taxon>Chlamydiia</taxon>
        <taxon>Chlamydiales</taxon>
        <taxon>Chlamydiaceae</taxon>
        <taxon>Chlamydia/Chlamydophila group</taxon>
        <taxon>Chlamydia</taxon>
    </lineage>
</organism>
<evidence type="ECO:0000256" key="1">
    <source>
        <dbReference type="SAM" id="MobiDB-lite"/>
    </source>
</evidence>
<dbReference type="STRING" id="1806891.Cs308_0645"/>
<feature type="compositionally biased region" description="Polar residues" evidence="1">
    <location>
        <begin position="150"/>
        <end position="164"/>
    </location>
</feature>
<feature type="compositionally biased region" description="Basic and acidic residues" evidence="1">
    <location>
        <begin position="237"/>
        <end position="264"/>
    </location>
</feature>
<dbReference type="KEGG" id="csaz:Cs308_0645"/>
<evidence type="ECO:0000313" key="3">
    <source>
        <dbReference type="Proteomes" id="UP000078162"/>
    </source>
</evidence>